<dbReference type="GO" id="GO:0033514">
    <property type="term" value="P:L-lysine catabolic process to acetyl-CoA via L-pipecolate"/>
    <property type="evidence" value="ECO:0007669"/>
    <property type="project" value="TreeGrafter"/>
</dbReference>
<evidence type="ECO:0000256" key="1">
    <source>
        <dbReference type="ARBA" id="ARBA00001974"/>
    </source>
</evidence>
<dbReference type="InterPro" id="IPR045170">
    <property type="entry name" value="MTOX"/>
</dbReference>
<dbReference type="GO" id="GO:0008115">
    <property type="term" value="F:sarcosine oxidase activity"/>
    <property type="evidence" value="ECO:0007669"/>
    <property type="project" value="TreeGrafter"/>
</dbReference>
<keyword evidence="3" id="KW-0285">Flavoprotein</keyword>
<keyword evidence="8" id="KW-1185">Reference proteome</keyword>
<dbReference type="Gene3D" id="3.30.9.10">
    <property type="entry name" value="D-Amino Acid Oxidase, subunit A, domain 2"/>
    <property type="match status" value="1"/>
</dbReference>
<dbReference type="PANTHER" id="PTHR10961">
    <property type="entry name" value="PEROXISOMAL SARCOSINE OXIDASE"/>
    <property type="match status" value="1"/>
</dbReference>
<protein>
    <recommendedName>
        <fullName evidence="6">FAD dependent oxidoreductase domain-containing protein</fullName>
    </recommendedName>
</protein>
<dbReference type="SUPFAM" id="SSF51905">
    <property type="entry name" value="FAD/NAD(P)-binding domain"/>
    <property type="match status" value="1"/>
</dbReference>
<dbReference type="Pfam" id="PF01266">
    <property type="entry name" value="DAO"/>
    <property type="match status" value="1"/>
</dbReference>
<dbReference type="OrthoDB" id="424974at2759"/>
<comment type="cofactor">
    <cofactor evidence="1">
        <name>FAD</name>
        <dbReference type="ChEBI" id="CHEBI:57692"/>
    </cofactor>
</comment>
<keyword evidence="5" id="KW-0560">Oxidoreductase</keyword>
<dbReference type="PANTHER" id="PTHR10961:SF46">
    <property type="entry name" value="PEROXISOMAL SARCOSINE OXIDASE"/>
    <property type="match status" value="1"/>
</dbReference>
<dbReference type="InterPro" id="IPR006076">
    <property type="entry name" value="FAD-dep_OxRdtase"/>
</dbReference>
<evidence type="ECO:0000256" key="3">
    <source>
        <dbReference type="ARBA" id="ARBA00022630"/>
    </source>
</evidence>
<name>A0A8S1E1C2_9INSE</name>
<dbReference type="InterPro" id="IPR036188">
    <property type="entry name" value="FAD/NAD-bd_sf"/>
</dbReference>
<dbReference type="Gene3D" id="3.50.50.60">
    <property type="entry name" value="FAD/NAD(P)-binding domain"/>
    <property type="match status" value="1"/>
</dbReference>
<comment type="caution">
    <text evidence="7">The sequence shown here is derived from an EMBL/GenBank/DDBJ whole genome shotgun (WGS) entry which is preliminary data.</text>
</comment>
<dbReference type="SUPFAM" id="SSF54373">
    <property type="entry name" value="FAD-linked reductases, C-terminal domain"/>
    <property type="match status" value="1"/>
</dbReference>
<evidence type="ECO:0000313" key="8">
    <source>
        <dbReference type="Proteomes" id="UP000494165"/>
    </source>
</evidence>
<gene>
    <name evidence="7" type="ORF">CLODIP_2_CD13101</name>
</gene>
<feature type="domain" description="FAD dependent oxidoreductase" evidence="6">
    <location>
        <begin position="33"/>
        <end position="393"/>
    </location>
</feature>
<accession>A0A8S1E1C2</accession>
<comment type="similarity">
    <text evidence="2">Belongs to the MSOX/MTOX family.</text>
</comment>
<dbReference type="GO" id="GO:0005777">
    <property type="term" value="C:peroxisome"/>
    <property type="evidence" value="ECO:0007669"/>
    <property type="project" value="TreeGrafter"/>
</dbReference>
<evidence type="ECO:0000256" key="5">
    <source>
        <dbReference type="ARBA" id="ARBA00023002"/>
    </source>
</evidence>
<sequence length="419" mass="47395">MIFFVRSVCCDKRVDMVILICSQIVERMEHFRYIVVGAGIEGSWAAYQIVRDEEKPSVLLLEQYHLPHNRGSSHGQSRIIRHAYAESFQAALMPYSYKEWRQLEKDAGVDLLVTKPLLCVSDETGYERVDRTLACLKELKEKPGNDVAFKELSPAELAANFPQAKFPNNRRAFVEYSAGILYADKCLMAVQNQFRKHGGVIRDGFEVTRIIPGKIVVIEGVCKGRTVKLTADKVALCPGPWAKKMVEPLLKGIRLPLKVYRVPVYYWKVKKNGPGVITVIYKDLGAGDFWSIPEIEYKDLVKYSSNLILYEIDPDNRDLNAEQTQPPQLARHLRDHFPGMEETPSILETCIYTSTPDEVFILDIIPGSANIAYACGFSGSGFKKAPSVGLMLKEILKPRTKMSFDETPFSVSRFMKSQL</sequence>
<reference evidence="7 8" key="1">
    <citation type="submission" date="2020-04" db="EMBL/GenBank/DDBJ databases">
        <authorList>
            <person name="Alioto T."/>
            <person name="Alioto T."/>
            <person name="Gomez Garrido J."/>
        </authorList>
    </citation>
    <scope>NUCLEOTIDE SEQUENCE [LARGE SCALE GENOMIC DNA]</scope>
</reference>
<dbReference type="GO" id="GO:0050031">
    <property type="term" value="F:L-pipecolate oxidase activity"/>
    <property type="evidence" value="ECO:0007669"/>
    <property type="project" value="TreeGrafter"/>
</dbReference>
<keyword evidence="4" id="KW-0274">FAD</keyword>
<dbReference type="GO" id="GO:0050660">
    <property type="term" value="F:flavin adenine dinucleotide binding"/>
    <property type="evidence" value="ECO:0007669"/>
    <property type="project" value="InterPro"/>
</dbReference>
<dbReference type="EMBL" id="CADEPI010000552">
    <property type="protein sequence ID" value="CAB3387228.1"/>
    <property type="molecule type" value="Genomic_DNA"/>
</dbReference>
<proteinExistence type="inferred from homology"/>
<evidence type="ECO:0000256" key="4">
    <source>
        <dbReference type="ARBA" id="ARBA00022827"/>
    </source>
</evidence>
<evidence type="ECO:0000313" key="7">
    <source>
        <dbReference type="EMBL" id="CAB3387228.1"/>
    </source>
</evidence>
<evidence type="ECO:0000259" key="6">
    <source>
        <dbReference type="Pfam" id="PF01266"/>
    </source>
</evidence>
<dbReference type="Proteomes" id="UP000494165">
    <property type="component" value="Unassembled WGS sequence"/>
</dbReference>
<evidence type="ECO:0000256" key="2">
    <source>
        <dbReference type="ARBA" id="ARBA00010989"/>
    </source>
</evidence>
<organism evidence="7 8">
    <name type="scientific">Cloeon dipterum</name>
    <dbReference type="NCBI Taxonomy" id="197152"/>
    <lineage>
        <taxon>Eukaryota</taxon>
        <taxon>Metazoa</taxon>
        <taxon>Ecdysozoa</taxon>
        <taxon>Arthropoda</taxon>
        <taxon>Hexapoda</taxon>
        <taxon>Insecta</taxon>
        <taxon>Pterygota</taxon>
        <taxon>Palaeoptera</taxon>
        <taxon>Ephemeroptera</taxon>
        <taxon>Pisciforma</taxon>
        <taxon>Baetidae</taxon>
        <taxon>Cloeon</taxon>
    </lineage>
</organism>
<dbReference type="AlphaFoldDB" id="A0A8S1E1C2"/>